<dbReference type="EMBL" id="GL871507">
    <property type="protein sequence ID" value="EGC28975.1"/>
    <property type="molecule type" value="Genomic_DNA"/>
</dbReference>
<name>F1A4A1_DICPU</name>
<dbReference type="InParanoid" id="F1A4A1"/>
<dbReference type="GO" id="GO:0006893">
    <property type="term" value="P:Golgi to plasma membrane transport"/>
    <property type="evidence" value="ECO:0000318"/>
    <property type="project" value="GO_Central"/>
</dbReference>
<dbReference type="InterPro" id="IPR036322">
    <property type="entry name" value="WD40_repeat_dom_sf"/>
</dbReference>
<dbReference type="GO" id="GO:0019905">
    <property type="term" value="F:syntaxin binding"/>
    <property type="evidence" value="ECO:0000318"/>
    <property type="project" value="GO_Central"/>
</dbReference>
<proteinExistence type="inferred from homology"/>
<dbReference type="GO" id="GO:0006887">
    <property type="term" value="P:exocytosis"/>
    <property type="evidence" value="ECO:0000318"/>
    <property type="project" value="GO_Central"/>
</dbReference>
<evidence type="ECO:0000256" key="3">
    <source>
        <dbReference type="SAM" id="MobiDB-lite"/>
    </source>
</evidence>
<feature type="region of interest" description="Disordered" evidence="3">
    <location>
        <begin position="575"/>
        <end position="598"/>
    </location>
</feature>
<dbReference type="PANTHER" id="PTHR10241">
    <property type="entry name" value="LETHAL 2 GIANT LARVAE PROTEIN"/>
    <property type="match status" value="1"/>
</dbReference>
<comment type="similarity">
    <text evidence="1">Belongs to the WD repeat L(2)GL family.</text>
</comment>
<dbReference type="Proteomes" id="UP000001064">
    <property type="component" value="Unassembled WGS sequence"/>
</dbReference>
<dbReference type="GO" id="GO:0005737">
    <property type="term" value="C:cytoplasm"/>
    <property type="evidence" value="ECO:0000318"/>
    <property type="project" value="GO_Central"/>
</dbReference>
<sequence>MANENSFSKNIFSNGLNLNFRNSVCVSHDSVQNICAVGFNDGTIKVFGKYGYEVSFKVNVNSIIKNIYFLENEPFVIVVTEQSIEKWHYDKRQIHNVLLYKNSRITASSFEFGLKNLFFSTEDSVIHILNVYNNFLSSHKIDYPSEQFDRKTMFGVSKAIPKTTPPQSPQQTAETSNKDESMASEGLLCVTRPVPVPVHPTCMKVSPVNANLLLVGYSNGLIVVWSLQEKLIERRFLGKSEYCTSVSWTRKATKIICSFIDGEIHIIKYANFERKVLYSSIAANNVINNENNNENNNSNNENNENNNYFIEDLKLIYSNSKKLLLFKGYFSSYKDNRSILLVKFNKFKDNYSVNHVASNISSFCTISTSPYFNDNYNATSFQSILCVNLDEQIIEYKLEPSTFFFFPTPLKEINNKSMNQFPKMTLMKSFQCNSLVVELIYDSLKLSSRYFPTISGGSVSLISGCGNIRTNDKETCQLLITAHVDSTLHFWNASDSKNLIYLGVLDLSDVTNEIITFSFCLSTSLLSISIKDKQNDQNGTLLMYTISSEPKRIDKRTFKPIRELNEIKKTLNKEISEEKTEEEKTKEETEEKTDEKIDEKVTENPIKSNIENKLLPLPMPDTNVFKLMGDIKLYGELITNITPLLINSTTSNRLIISTNLGKVYQFVISQLNEKNPSYVNNPILYSINAIFYGVADKVELKKPISTISILVPESNSRDNIDSVAFIGYSGGEVSLIDLEKMKFIPLSLQLNKKNSNSDDSIKSIYFFDDKDQPILEKFNHGKSNNNGTIELIPQENTNSQTKTCYKSFKVLVSSNKEISLFKVSIKNQDISQSSFELLKSIEGSFISSPSLSTLINKEDETEKPVIISLESSDILKPLINIYEPNLSLLESNGIDPIIKLSSNVSTSFSVTNHFAHAFIHQFNEDSNNDHSTTSLYSICIDKEQLNQYLSLYYINLPMPEKPIVSSSISSFFGAHFEHSCEVLDKLFTEKGTQIPTLAIDIDRANHQRVVQAIDNLLRTSENIDDLLKKTASLANESKVFHKNV</sequence>
<dbReference type="GO" id="GO:0005096">
    <property type="term" value="F:GTPase activator activity"/>
    <property type="evidence" value="ECO:0000318"/>
    <property type="project" value="GO_Central"/>
</dbReference>
<dbReference type="RefSeq" id="XP_003294495.1">
    <property type="nucleotide sequence ID" value="XM_003294447.1"/>
</dbReference>
<dbReference type="AlphaFoldDB" id="F1A4A1"/>
<dbReference type="Gene3D" id="2.130.10.10">
    <property type="entry name" value="YVTN repeat-like/Quinoprotein amine dehydrogenase"/>
    <property type="match status" value="1"/>
</dbReference>
<dbReference type="GO" id="GO:0045159">
    <property type="term" value="F:myosin II binding"/>
    <property type="evidence" value="ECO:0000318"/>
    <property type="project" value="GO_Central"/>
</dbReference>
<evidence type="ECO:0000313" key="4">
    <source>
        <dbReference type="EMBL" id="EGC28975.1"/>
    </source>
</evidence>
<dbReference type="OrthoDB" id="19944at2759"/>
<dbReference type="SMART" id="SM00320">
    <property type="entry name" value="WD40"/>
    <property type="match status" value="4"/>
</dbReference>
<dbReference type="GO" id="GO:0005886">
    <property type="term" value="C:plasma membrane"/>
    <property type="evidence" value="ECO:0000318"/>
    <property type="project" value="GO_Central"/>
</dbReference>
<evidence type="ECO:0000256" key="1">
    <source>
        <dbReference type="ARBA" id="ARBA00008070"/>
    </source>
</evidence>
<evidence type="ECO:0000313" key="5">
    <source>
        <dbReference type="Proteomes" id="UP000001064"/>
    </source>
</evidence>
<dbReference type="PANTHER" id="PTHR10241:SF25">
    <property type="entry name" value="TOMOSYN, ISOFORM C"/>
    <property type="match status" value="1"/>
</dbReference>
<accession>F1A4A1</accession>
<keyword evidence="2" id="KW-0268">Exocytosis</keyword>
<dbReference type="InterPro" id="IPR001680">
    <property type="entry name" value="WD40_rpt"/>
</dbReference>
<dbReference type="eggNOG" id="KOG1983">
    <property type="taxonomic scope" value="Eukaryota"/>
</dbReference>
<evidence type="ECO:0000256" key="2">
    <source>
        <dbReference type="ARBA" id="ARBA00022483"/>
    </source>
</evidence>
<dbReference type="STRING" id="5786.F1A4A1"/>
<dbReference type="SUPFAM" id="SSF50978">
    <property type="entry name" value="WD40 repeat-like"/>
    <property type="match status" value="1"/>
</dbReference>
<dbReference type="KEGG" id="dpp:DICPUDRAFT_84966"/>
<dbReference type="InterPro" id="IPR015943">
    <property type="entry name" value="WD40/YVTN_repeat-like_dom_sf"/>
</dbReference>
<protein>
    <submittedName>
        <fullName evidence="4">Uncharacterized protein</fullName>
    </submittedName>
</protein>
<organism evidence="4 5">
    <name type="scientific">Dictyostelium purpureum</name>
    <name type="common">Slime mold</name>
    <dbReference type="NCBI Taxonomy" id="5786"/>
    <lineage>
        <taxon>Eukaryota</taxon>
        <taxon>Amoebozoa</taxon>
        <taxon>Evosea</taxon>
        <taxon>Eumycetozoa</taxon>
        <taxon>Dictyostelia</taxon>
        <taxon>Dictyosteliales</taxon>
        <taxon>Dictyosteliaceae</taxon>
        <taxon>Dictyostelium</taxon>
    </lineage>
</organism>
<dbReference type="GeneID" id="10506803"/>
<reference evidence="5" key="1">
    <citation type="journal article" date="2011" name="Genome Biol.">
        <title>Comparative genomics of the social amoebae Dictyostelium discoideum and Dictyostelium purpureum.</title>
        <authorList>
            <consortium name="US DOE Joint Genome Institute (JGI-PGF)"/>
            <person name="Sucgang R."/>
            <person name="Kuo A."/>
            <person name="Tian X."/>
            <person name="Salerno W."/>
            <person name="Parikh A."/>
            <person name="Feasley C.L."/>
            <person name="Dalin E."/>
            <person name="Tu H."/>
            <person name="Huang E."/>
            <person name="Barry K."/>
            <person name="Lindquist E."/>
            <person name="Shapiro H."/>
            <person name="Bruce D."/>
            <person name="Schmutz J."/>
            <person name="Salamov A."/>
            <person name="Fey P."/>
            <person name="Gaudet P."/>
            <person name="Anjard C."/>
            <person name="Babu M.M."/>
            <person name="Basu S."/>
            <person name="Bushmanova Y."/>
            <person name="van der Wel H."/>
            <person name="Katoh-Kurasawa M."/>
            <person name="Dinh C."/>
            <person name="Coutinho P.M."/>
            <person name="Saito T."/>
            <person name="Elias M."/>
            <person name="Schaap P."/>
            <person name="Kay R.R."/>
            <person name="Henrissat B."/>
            <person name="Eichinger L."/>
            <person name="Rivero F."/>
            <person name="Putnam N.H."/>
            <person name="West C.M."/>
            <person name="Loomis W.F."/>
            <person name="Chisholm R.L."/>
            <person name="Shaulsky G."/>
            <person name="Strassmann J.E."/>
            <person name="Queller D.C."/>
            <person name="Kuspa A."/>
            <person name="Grigoriev I.V."/>
        </authorList>
    </citation>
    <scope>NUCLEOTIDE SEQUENCE [LARGE SCALE GENOMIC DNA]</scope>
    <source>
        <strain evidence="5">QSDP1</strain>
    </source>
</reference>
<gene>
    <name evidence="4" type="ORF">DICPUDRAFT_84966</name>
</gene>
<dbReference type="VEuPathDB" id="AmoebaDB:DICPUDRAFT_84966"/>
<keyword evidence="5" id="KW-1185">Reference proteome</keyword>